<keyword evidence="2" id="KW-1185">Reference proteome</keyword>
<evidence type="ECO:0000313" key="2">
    <source>
        <dbReference type="Proteomes" id="UP000298246"/>
    </source>
</evidence>
<gene>
    <name evidence="1" type="ORF">B5M42_01805</name>
</gene>
<dbReference type="OrthoDB" id="2703555at2"/>
<proteinExistence type="predicted"/>
<protein>
    <submittedName>
        <fullName evidence="1">Uncharacterized protein</fullName>
    </submittedName>
</protein>
<comment type="caution">
    <text evidence="1">The sequence shown here is derived from an EMBL/GenBank/DDBJ whole genome shotgun (WGS) entry which is preliminary data.</text>
</comment>
<evidence type="ECO:0000313" key="1">
    <source>
        <dbReference type="EMBL" id="TFE91996.1"/>
    </source>
</evidence>
<dbReference type="RefSeq" id="WP_134749044.1">
    <property type="nucleotide sequence ID" value="NZ_MYFO02000001.1"/>
</dbReference>
<reference evidence="1 2" key="1">
    <citation type="submission" date="2017-03" db="EMBL/GenBank/DDBJ databases">
        <title>Isolation of Levoglucosan Utilizing Bacteria.</title>
        <authorList>
            <person name="Arya A.S."/>
        </authorList>
    </citation>
    <scope>NUCLEOTIDE SEQUENCE [LARGE SCALE GENOMIC DNA]</scope>
    <source>
        <strain evidence="1 2">MEC069</strain>
    </source>
</reference>
<dbReference type="Proteomes" id="UP000298246">
    <property type="component" value="Unassembled WGS sequence"/>
</dbReference>
<dbReference type="EMBL" id="MYFO01000001">
    <property type="protein sequence ID" value="TFE91996.1"/>
    <property type="molecule type" value="Genomic_DNA"/>
</dbReference>
<accession>A0A4Y8QC24</accession>
<organism evidence="1 2">
    <name type="scientific">Paenibacillus athensensis</name>
    <dbReference type="NCBI Taxonomy" id="1967502"/>
    <lineage>
        <taxon>Bacteria</taxon>
        <taxon>Bacillati</taxon>
        <taxon>Bacillota</taxon>
        <taxon>Bacilli</taxon>
        <taxon>Bacillales</taxon>
        <taxon>Paenibacillaceae</taxon>
        <taxon>Paenibacillus</taxon>
    </lineage>
</organism>
<sequence>MMPILLLLTLAVVFGGLGIYKQWEAGALAQTAAERLAYAWNSSAKDLLAGRFDPAVSDGLYWRWTDDLADDPFGRSLGTALTLQMELPAATLPTPMALPAAKLARAAMLVAPAGMAGNVLYRNAGLQQRTVVVSLHTRFPLSKNIDQLVGRNDLSGQGTAHVVDPVELIRLIDMNRTYVPQLPASLTLEAAKRLWVEPGKSLADETPFIRSEAQAAAYLRKLVAGEQRVLTVSGDQRRVADAFDAQAGIAHMAFYTFSEKQLRSVQLVKDASLLQSGQAINGIVWHFFHPVQLPSAALRRDLAAVGIAVVIHP</sequence>
<dbReference type="AlphaFoldDB" id="A0A4Y8QC24"/>
<name>A0A4Y8QC24_9BACL</name>